<name>A0A1E3NPH0_9ASCO</name>
<dbReference type="Gene3D" id="1.20.1420.10">
    <property type="entry name" value="Talin, central domain"/>
    <property type="match status" value="1"/>
</dbReference>
<feature type="domain" description="Cyclin-D1-binding protein 1-like N-terminal" evidence="1">
    <location>
        <begin position="57"/>
        <end position="209"/>
    </location>
</feature>
<keyword evidence="3" id="KW-1185">Reference proteome</keyword>
<proteinExistence type="predicted"/>
<dbReference type="GO" id="GO:0005634">
    <property type="term" value="C:nucleus"/>
    <property type="evidence" value="ECO:0007669"/>
    <property type="project" value="TreeGrafter"/>
</dbReference>
<dbReference type="PANTHER" id="PTHR15492">
    <property type="entry name" value="CYCLIN D1-BINDING PROTEIN 1"/>
    <property type="match status" value="1"/>
</dbReference>
<dbReference type="EMBL" id="KV454002">
    <property type="protein sequence ID" value="ODQ48004.1"/>
    <property type="molecule type" value="Genomic_DNA"/>
</dbReference>
<sequence>MTTVNMANTPDDLKEHLSKVEESLSHLRTSCQESVTTHSPTISNTLEVANVAQPLNEVPKLSSLLSAHATKLGLVFKPPIAITTYKACRTEVDSLLKYAALLVSLLNQIQEEKEKYSSVFANELSSDGLSVLEACVALISGLKELVSFGEATETVLTDQRLVGVGFIWEACEKLTKTCKNGSSGVLRSKLKQTNRLVVDALNELNEWLENPIVGGGFDFDEEDIFGLSNDIGSDGEEEKAEDKVIAFGKLWSTRIQLVKLLVSLLDKSVPASKYNPKFSKGLDALNAKCLKVSEHVDDVVACTVYDANVESGELASKSLAKEINQIVDLTRKINNNDEKKCKWLDSWKTKFEE</sequence>
<organism evidence="2 3">
    <name type="scientific">Pichia membranifaciens NRRL Y-2026</name>
    <dbReference type="NCBI Taxonomy" id="763406"/>
    <lineage>
        <taxon>Eukaryota</taxon>
        <taxon>Fungi</taxon>
        <taxon>Dikarya</taxon>
        <taxon>Ascomycota</taxon>
        <taxon>Saccharomycotina</taxon>
        <taxon>Pichiomycetes</taxon>
        <taxon>Pichiales</taxon>
        <taxon>Pichiaceae</taxon>
        <taxon>Pichia</taxon>
    </lineage>
</organism>
<dbReference type="STRING" id="763406.A0A1E3NPH0"/>
<dbReference type="AlphaFoldDB" id="A0A1E3NPH0"/>
<dbReference type="OrthoDB" id="4088536at2759"/>
<gene>
    <name evidence="2" type="ORF">PICMEDRAFT_72003</name>
</gene>
<dbReference type="GeneID" id="30180757"/>
<dbReference type="PANTHER" id="PTHR15492:SF1">
    <property type="entry name" value="CYCLIN-D1-BINDING PROTEIN 1"/>
    <property type="match status" value="1"/>
</dbReference>
<dbReference type="InterPro" id="IPR049317">
    <property type="entry name" value="GCIP-like_N"/>
</dbReference>
<dbReference type="Pfam" id="PF13324">
    <property type="entry name" value="GCIP_N"/>
    <property type="match status" value="1"/>
</dbReference>
<dbReference type="Gene3D" id="1.20.1410.10">
    <property type="entry name" value="I/LWEQ domain"/>
    <property type="match status" value="1"/>
</dbReference>
<dbReference type="Proteomes" id="UP000094455">
    <property type="component" value="Unassembled WGS sequence"/>
</dbReference>
<accession>A0A1E3NPH0</accession>
<reference evidence="2 3" key="1">
    <citation type="journal article" date="2016" name="Proc. Natl. Acad. Sci. U.S.A.">
        <title>Comparative genomics of biotechnologically important yeasts.</title>
        <authorList>
            <person name="Riley R."/>
            <person name="Haridas S."/>
            <person name="Wolfe K.H."/>
            <person name="Lopes M.R."/>
            <person name="Hittinger C.T."/>
            <person name="Goeker M."/>
            <person name="Salamov A.A."/>
            <person name="Wisecaver J.H."/>
            <person name="Long T.M."/>
            <person name="Calvey C.H."/>
            <person name="Aerts A.L."/>
            <person name="Barry K.W."/>
            <person name="Choi C."/>
            <person name="Clum A."/>
            <person name="Coughlan A.Y."/>
            <person name="Deshpande S."/>
            <person name="Douglass A.P."/>
            <person name="Hanson S.J."/>
            <person name="Klenk H.-P."/>
            <person name="LaButti K.M."/>
            <person name="Lapidus A."/>
            <person name="Lindquist E.A."/>
            <person name="Lipzen A.M."/>
            <person name="Meier-Kolthoff J.P."/>
            <person name="Ohm R.A."/>
            <person name="Otillar R.P."/>
            <person name="Pangilinan J.L."/>
            <person name="Peng Y."/>
            <person name="Rokas A."/>
            <person name="Rosa C.A."/>
            <person name="Scheuner C."/>
            <person name="Sibirny A.A."/>
            <person name="Slot J.C."/>
            <person name="Stielow J.B."/>
            <person name="Sun H."/>
            <person name="Kurtzman C.P."/>
            <person name="Blackwell M."/>
            <person name="Grigoriev I.V."/>
            <person name="Jeffries T.W."/>
        </authorList>
    </citation>
    <scope>NUCLEOTIDE SEQUENCE [LARGE SCALE GENOMIC DNA]</scope>
    <source>
        <strain evidence="2 3">NRRL Y-2026</strain>
    </source>
</reference>
<evidence type="ECO:0000313" key="3">
    <source>
        <dbReference type="Proteomes" id="UP000094455"/>
    </source>
</evidence>
<evidence type="ECO:0000259" key="1">
    <source>
        <dbReference type="Pfam" id="PF13324"/>
    </source>
</evidence>
<protein>
    <recommendedName>
        <fullName evidence="1">Cyclin-D1-binding protein 1-like N-terminal domain-containing protein</fullName>
    </recommendedName>
</protein>
<dbReference type="RefSeq" id="XP_019019117.1">
    <property type="nucleotide sequence ID" value="XM_019164070.1"/>
</dbReference>
<evidence type="ECO:0000313" key="2">
    <source>
        <dbReference type="EMBL" id="ODQ48004.1"/>
    </source>
</evidence>
<dbReference type="InterPro" id="IPR026907">
    <property type="entry name" value="GCIP-like"/>
</dbReference>